<dbReference type="SUPFAM" id="SSF50978">
    <property type="entry name" value="WD40 repeat-like"/>
    <property type="match status" value="1"/>
</dbReference>
<protein>
    <submittedName>
        <fullName evidence="3">WD40 repeat-like protein</fullName>
    </submittedName>
</protein>
<dbReference type="Gene3D" id="2.130.10.10">
    <property type="entry name" value="YVTN repeat-like/Quinoprotein amine dehydrogenase"/>
    <property type="match status" value="1"/>
</dbReference>
<dbReference type="PANTHER" id="PTHR19845">
    <property type="entry name" value="KATANIN P80 SUBUNIT"/>
    <property type="match status" value="1"/>
</dbReference>
<accession>A0A6A6EG89</accession>
<dbReference type="AlphaFoldDB" id="A0A6A6EG89"/>
<feature type="compositionally biased region" description="Polar residues" evidence="2">
    <location>
        <begin position="138"/>
        <end position="153"/>
    </location>
</feature>
<dbReference type="InterPro" id="IPR036322">
    <property type="entry name" value="WD40_repeat_dom_sf"/>
</dbReference>
<organism evidence="3 4">
    <name type="scientific">Zopfia rhizophila CBS 207.26</name>
    <dbReference type="NCBI Taxonomy" id="1314779"/>
    <lineage>
        <taxon>Eukaryota</taxon>
        <taxon>Fungi</taxon>
        <taxon>Dikarya</taxon>
        <taxon>Ascomycota</taxon>
        <taxon>Pezizomycotina</taxon>
        <taxon>Dothideomycetes</taxon>
        <taxon>Dothideomycetes incertae sedis</taxon>
        <taxon>Zopfiaceae</taxon>
        <taxon>Zopfia</taxon>
    </lineage>
</organism>
<sequence>MSSSCFAWSLTGAVLQTFEGHLDWVQAVAFSPDGKMLASASDDKVIKLWNTGAGAVLETFEGHSSWVNAVAFSPDGKVLASASGDSTVKLWDTGTRAVLQTFQGHSSSVNAVAFSLDGKVLASAPDETVGYETLDRNGVQNPQERPDLSNPSLPNYKDR</sequence>
<dbReference type="SMART" id="SM00320">
    <property type="entry name" value="WD40"/>
    <property type="match status" value="3"/>
</dbReference>
<dbReference type="PROSITE" id="PS50082">
    <property type="entry name" value="WD_REPEATS_2"/>
    <property type="match status" value="2"/>
</dbReference>
<evidence type="ECO:0000313" key="4">
    <source>
        <dbReference type="Proteomes" id="UP000800200"/>
    </source>
</evidence>
<name>A0A6A6EG89_9PEZI</name>
<keyword evidence="1" id="KW-0853">WD repeat</keyword>
<dbReference type="PANTHER" id="PTHR19845:SF0">
    <property type="entry name" value="KATANIN P80 WD40 REPEAT-CONTAINING SUBUNIT B1"/>
    <property type="match status" value="1"/>
</dbReference>
<gene>
    <name evidence="3" type="ORF">K469DRAFT_27452</name>
</gene>
<dbReference type="Proteomes" id="UP000800200">
    <property type="component" value="Unassembled WGS sequence"/>
</dbReference>
<proteinExistence type="predicted"/>
<dbReference type="PROSITE" id="PS50294">
    <property type="entry name" value="WD_REPEATS_REGION"/>
    <property type="match status" value="2"/>
</dbReference>
<evidence type="ECO:0000313" key="3">
    <source>
        <dbReference type="EMBL" id="KAF2190313.1"/>
    </source>
</evidence>
<keyword evidence="4" id="KW-1185">Reference proteome</keyword>
<evidence type="ECO:0000256" key="1">
    <source>
        <dbReference type="PROSITE-ProRule" id="PRU00221"/>
    </source>
</evidence>
<dbReference type="OrthoDB" id="538223at2759"/>
<feature type="repeat" description="WD" evidence="1">
    <location>
        <begin position="60"/>
        <end position="101"/>
    </location>
</feature>
<reference evidence="3" key="1">
    <citation type="journal article" date="2020" name="Stud. Mycol.">
        <title>101 Dothideomycetes genomes: a test case for predicting lifestyles and emergence of pathogens.</title>
        <authorList>
            <person name="Haridas S."/>
            <person name="Albert R."/>
            <person name="Binder M."/>
            <person name="Bloem J."/>
            <person name="Labutti K."/>
            <person name="Salamov A."/>
            <person name="Andreopoulos B."/>
            <person name="Baker S."/>
            <person name="Barry K."/>
            <person name="Bills G."/>
            <person name="Bluhm B."/>
            <person name="Cannon C."/>
            <person name="Castanera R."/>
            <person name="Culley D."/>
            <person name="Daum C."/>
            <person name="Ezra D."/>
            <person name="Gonzalez J."/>
            <person name="Henrissat B."/>
            <person name="Kuo A."/>
            <person name="Liang C."/>
            <person name="Lipzen A."/>
            <person name="Lutzoni F."/>
            <person name="Magnuson J."/>
            <person name="Mondo S."/>
            <person name="Nolan M."/>
            <person name="Ohm R."/>
            <person name="Pangilinan J."/>
            <person name="Park H.-J."/>
            <person name="Ramirez L."/>
            <person name="Alfaro M."/>
            <person name="Sun H."/>
            <person name="Tritt A."/>
            <person name="Yoshinaga Y."/>
            <person name="Zwiers L.-H."/>
            <person name="Turgeon B."/>
            <person name="Goodwin S."/>
            <person name="Spatafora J."/>
            <person name="Crous P."/>
            <person name="Grigoriev I."/>
        </authorList>
    </citation>
    <scope>NUCLEOTIDE SEQUENCE</scope>
    <source>
        <strain evidence="3">CBS 207.26</strain>
    </source>
</reference>
<dbReference type="GO" id="GO:0008352">
    <property type="term" value="C:katanin complex"/>
    <property type="evidence" value="ECO:0007669"/>
    <property type="project" value="TreeGrafter"/>
</dbReference>
<feature type="region of interest" description="Disordered" evidence="2">
    <location>
        <begin position="135"/>
        <end position="159"/>
    </location>
</feature>
<dbReference type="CDD" id="cd00200">
    <property type="entry name" value="WD40"/>
    <property type="match status" value="1"/>
</dbReference>
<feature type="repeat" description="WD" evidence="1">
    <location>
        <begin position="18"/>
        <end position="59"/>
    </location>
</feature>
<evidence type="ECO:0000256" key="2">
    <source>
        <dbReference type="SAM" id="MobiDB-lite"/>
    </source>
</evidence>
<dbReference type="EMBL" id="ML994619">
    <property type="protein sequence ID" value="KAF2190313.1"/>
    <property type="molecule type" value="Genomic_DNA"/>
</dbReference>
<dbReference type="GO" id="GO:0007019">
    <property type="term" value="P:microtubule depolymerization"/>
    <property type="evidence" value="ECO:0007669"/>
    <property type="project" value="TreeGrafter"/>
</dbReference>
<dbReference type="Pfam" id="PF00400">
    <property type="entry name" value="WD40"/>
    <property type="match status" value="3"/>
</dbReference>
<dbReference type="InterPro" id="IPR001680">
    <property type="entry name" value="WD40_rpt"/>
</dbReference>
<dbReference type="InterPro" id="IPR015943">
    <property type="entry name" value="WD40/YVTN_repeat-like_dom_sf"/>
</dbReference>